<keyword evidence="1" id="KW-1133">Transmembrane helix</keyword>
<name>A0A1M7UH07_9BRAD</name>
<reference evidence="3" key="1">
    <citation type="submission" date="2016-11" db="EMBL/GenBank/DDBJ databases">
        <authorList>
            <person name="Varghese N."/>
            <person name="Submissions S."/>
        </authorList>
    </citation>
    <scope>NUCLEOTIDE SEQUENCE [LARGE SCALE GENOMIC DNA]</scope>
    <source>
        <strain evidence="3">GAS401</strain>
    </source>
</reference>
<feature type="transmembrane region" description="Helical" evidence="1">
    <location>
        <begin position="48"/>
        <end position="70"/>
    </location>
</feature>
<accession>A0A1M7UH07</accession>
<proteinExistence type="predicted"/>
<sequence length="163" mass="18080">MQSPTVPPELKGAKGDIMAAKIEVPVLAVMIYGVVEFVRLGWSQDHYLYTYAPVLGGVAASVGLFTYCFLISAERGRGRKNVLLMLGCLPYSYGSYIIGVLGLYTIFEGIIGKFSLLSMIGGVFWVFVGFHLIYRFYLLTEIVRQHDERGNRISPNPSQSEVS</sequence>
<organism evidence="2 3">
    <name type="scientific">Bradyrhizobium erythrophlei</name>
    <dbReference type="NCBI Taxonomy" id="1437360"/>
    <lineage>
        <taxon>Bacteria</taxon>
        <taxon>Pseudomonadati</taxon>
        <taxon>Pseudomonadota</taxon>
        <taxon>Alphaproteobacteria</taxon>
        <taxon>Hyphomicrobiales</taxon>
        <taxon>Nitrobacteraceae</taxon>
        <taxon>Bradyrhizobium</taxon>
    </lineage>
</organism>
<keyword evidence="3" id="KW-1185">Reference proteome</keyword>
<evidence type="ECO:0000256" key="1">
    <source>
        <dbReference type="SAM" id="Phobius"/>
    </source>
</evidence>
<dbReference type="Proteomes" id="UP000184096">
    <property type="component" value="Chromosome I"/>
</dbReference>
<keyword evidence="1" id="KW-0812">Transmembrane</keyword>
<evidence type="ECO:0000313" key="2">
    <source>
        <dbReference type="EMBL" id="SHN82226.1"/>
    </source>
</evidence>
<gene>
    <name evidence="2" type="ORF">SAMN05444170_5048</name>
</gene>
<dbReference type="OrthoDB" id="8235815at2"/>
<dbReference type="RefSeq" id="WP_156898698.1">
    <property type="nucleotide sequence ID" value="NZ_LT670849.1"/>
</dbReference>
<protein>
    <submittedName>
        <fullName evidence="2">Uncharacterized protein</fullName>
    </submittedName>
</protein>
<dbReference type="AlphaFoldDB" id="A0A1M7UH07"/>
<dbReference type="EMBL" id="LT670849">
    <property type="protein sequence ID" value="SHN82226.1"/>
    <property type="molecule type" value="Genomic_DNA"/>
</dbReference>
<feature type="transmembrane region" description="Helical" evidence="1">
    <location>
        <begin position="82"/>
        <end position="104"/>
    </location>
</feature>
<feature type="transmembrane region" description="Helical" evidence="1">
    <location>
        <begin position="110"/>
        <end position="134"/>
    </location>
</feature>
<evidence type="ECO:0000313" key="3">
    <source>
        <dbReference type="Proteomes" id="UP000184096"/>
    </source>
</evidence>
<keyword evidence="1" id="KW-0472">Membrane</keyword>